<feature type="domain" description="C2H2-type" evidence="13">
    <location>
        <begin position="643"/>
        <end position="663"/>
    </location>
</feature>
<keyword evidence="11" id="KW-0539">Nucleus</keyword>
<keyword evidence="9" id="KW-0238">DNA-binding</keyword>
<dbReference type="GO" id="GO:0005634">
    <property type="term" value="C:nucleus"/>
    <property type="evidence" value="ECO:0007669"/>
    <property type="project" value="UniProtKB-SubCell"/>
</dbReference>
<feature type="domain" description="C2H2-type" evidence="13">
    <location>
        <begin position="391"/>
        <end position="411"/>
    </location>
</feature>
<evidence type="ECO:0000259" key="13">
    <source>
        <dbReference type="PROSITE" id="PS00028"/>
    </source>
</evidence>
<evidence type="ECO:0000313" key="15">
    <source>
        <dbReference type="Proteomes" id="UP000694569"/>
    </source>
</evidence>
<dbReference type="GeneTree" id="ENSGT00950000183169"/>
<reference evidence="14" key="1">
    <citation type="submission" date="2025-08" db="UniProtKB">
        <authorList>
            <consortium name="Ensembl"/>
        </authorList>
    </citation>
    <scope>IDENTIFICATION</scope>
</reference>
<feature type="domain" description="C2H2-type" evidence="13">
    <location>
        <begin position="419"/>
        <end position="439"/>
    </location>
</feature>
<dbReference type="PANTHER" id="PTHR14196">
    <property type="entry name" value="ODD-SKIPPED - RELATED"/>
    <property type="match status" value="1"/>
</dbReference>
<evidence type="ECO:0000256" key="7">
    <source>
        <dbReference type="ARBA" id="ARBA00022833"/>
    </source>
</evidence>
<dbReference type="PROSITE" id="PS00028">
    <property type="entry name" value="ZINC_FINGER_C2H2_1"/>
    <property type="match status" value="11"/>
</dbReference>
<evidence type="ECO:0000256" key="12">
    <source>
        <dbReference type="SAM" id="MobiDB-lite"/>
    </source>
</evidence>
<dbReference type="InterPro" id="IPR050717">
    <property type="entry name" value="C2H2-ZF_Transcription_Reg"/>
</dbReference>
<feature type="domain" description="C2H2-type" evidence="13">
    <location>
        <begin position="364"/>
        <end position="384"/>
    </location>
</feature>
<evidence type="ECO:0000256" key="6">
    <source>
        <dbReference type="ARBA" id="ARBA00022771"/>
    </source>
</evidence>
<dbReference type="GO" id="GO:0000977">
    <property type="term" value="F:RNA polymerase II transcription regulatory region sequence-specific DNA binding"/>
    <property type="evidence" value="ECO:0007669"/>
    <property type="project" value="TreeGrafter"/>
</dbReference>
<protein>
    <recommendedName>
        <fullName evidence="13">C2H2-type domain-containing protein</fullName>
    </recommendedName>
</protein>
<evidence type="ECO:0000256" key="2">
    <source>
        <dbReference type="ARBA" id="ARBA00004123"/>
    </source>
</evidence>
<keyword evidence="7" id="KW-0862">Zinc</keyword>
<dbReference type="SMART" id="SM00355">
    <property type="entry name" value="ZnF_C2H2"/>
    <property type="match status" value="11"/>
</dbReference>
<dbReference type="PANTHER" id="PTHR14196:SF12">
    <property type="entry name" value="ZINC FINGER PROTEIN 208-LIKE"/>
    <property type="match status" value="1"/>
</dbReference>
<organism evidence="14 15">
    <name type="scientific">Leptobrachium leishanense</name>
    <name type="common">Leishan spiny toad</name>
    <dbReference type="NCBI Taxonomy" id="445787"/>
    <lineage>
        <taxon>Eukaryota</taxon>
        <taxon>Metazoa</taxon>
        <taxon>Chordata</taxon>
        <taxon>Craniata</taxon>
        <taxon>Vertebrata</taxon>
        <taxon>Euteleostomi</taxon>
        <taxon>Amphibia</taxon>
        <taxon>Batrachia</taxon>
        <taxon>Anura</taxon>
        <taxon>Pelobatoidea</taxon>
        <taxon>Megophryidae</taxon>
        <taxon>Leptobrachium</taxon>
    </lineage>
</organism>
<keyword evidence="8" id="KW-0805">Transcription regulation</keyword>
<evidence type="ECO:0000256" key="3">
    <source>
        <dbReference type="ARBA" id="ARBA00006991"/>
    </source>
</evidence>
<comment type="function">
    <text evidence="1">May be involved in transcriptional regulation.</text>
</comment>
<name>A0A8C5PZ88_9ANUR</name>
<feature type="region of interest" description="Disordered" evidence="12">
    <location>
        <begin position="131"/>
        <end position="235"/>
    </location>
</feature>
<evidence type="ECO:0000256" key="1">
    <source>
        <dbReference type="ARBA" id="ARBA00003767"/>
    </source>
</evidence>
<dbReference type="Ensembl" id="ENSLLET00000030730.1">
    <property type="protein sequence ID" value="ENSLLEP00000029590.1"/>
    <property type="gene ID" value="ENSLLEG00000018726.1"/>
</dbReference>
<feature type="domain" description="C2H2-type" evidence="13">
    <location>
        <begin position="559"/>
        <end position="579"/>
    </location>
</feature>
<evidence type="ECO:0000256" key="10">
    <source>
        <dbReference type="ARBA" id="ARBA00023163"/>
    </source>
</evidence>
<evidence type="ECO:0000256" key="9">
    <source>
        <dbReference type="ARBA" id="ARBA00023125"/>
    </source>
</evidence>
<evidence type="ECO:0000256" key="8">
    <source>
        <dbReference type="ARBA" id="ARBA00023015"/>
    </source>
</evidence>
<dbReference type="InterPro" id="IPR036236">
    <property type="entry name" value="Znf_C2H2_sf"/>
</dbReference>
<keyword evidence="6" id="KW-0863">Zinc-finger</keyword>
<dbReference type="FunFam" id="3.30.160.60:FF:000710">
    <property type="entry name" value="Zinc finger protein 768"/>
    <property type="match status" value="2"/>
</dbReference>
<feature type="domain" description="C2H2-type" evidence="13">
    <location>
        <begin position="447"/>
        <end position="467"/>
    </location>
</feature>
<evidence type="ECO:0000313" key="14">
    <source>
        <dbReference type="Ensembl" id="ENSLLEP00000029590.1"/>
    </source>
</evidence>
<reference evidence="14" key="2">
    <citation type="submission" date="2025-09" db="UniProtKB">
        <authorList>
            <consortium name="Ensembl"/>
        </authorList>
    </citation>
    <scope>IDENTIFICATION</scope>
</reference>
<feature type="domain" description="C2H2-type" evidence="13">
    <location>
        <begin position="503"/>
        <end position="523"/>
    </location>
</feature>
<dbReference type="Pfam" id="PF00096">
    <property type="entry name" value="zf-C2H2"/>
    <property type="match status" value="7"/>
</dbReference>
<comment type="similarity">
    <text evidence="3">Belongs to the krueppel C2H2-type zinc-finger protein family.</text>
</comment>
<feature type="compositionally biased region" description="Basic residues" evidence="12">
    <location>
        <begin position="152"/>
        <end position="165"/>
    </location>
</feature>
<keyword evidence="4" id="KW-0479">Metal-binding</keyword>
<proteinExistence type="inferred from homology"/>
<dbReference type="OrthoDB" id="6365676at2759"/>
<dbReference type="AlphaFoldDB" id="A0A8C5PZ88"/>
<keyword evidence="5" id="KW-0677">Repeat</keyword>
<keyword evidence="10" id="KW-0804">Transcription</keyword>
<feature type="domain" description="C2H2-type" evidence="13">
    <location>
        <begin position="531"/>
        <end position="551"/>
    </location>
</feature>
<evidence type="ECO:0000256" key="5">
    <source>
        <dbReference type="ARBA" id="ARBA00022737"/>
    </source>
</evidence>
<feature type="compositionally biased region" description="Polar residues" evidence="12">
    <location>
        <begin position="217"/>
        <end position="235"/>
    </location>
</feature>
<comment type="subcellular location">
    <subcellularLocation>
        <location evidence="2">Nucleus</location>
    </subcellularLocation>
</comment>
<dbReference type="SUPFAM" id="SSF57667">
    <property type="entry name" value="beta-beta-alpha zinc fingers"/>
    <property type="match status" value="6"/>
</dbReference>
<dbReference type="Proteomes" id="UP000694569">
    <property type="component" value="Unplaced"/>
</dbReference>
<dbReference type="GO" id="GO:0000122">
    <property type="term" value="P:negative regulation of transcription by RNA polymerase II"/>
    <property type="evidence" value="ECO:0007669"/>
    <property type="project" value="UniProtKB-ARBA"/>
</dbReference>
<dbReference type="GO" id="GO:0000981">
    <property type="term" value="F:DNA-binding transcription factor activity, RNA polymerase II-specific"/>
    <property type="evidence" value="ECO:0007669"/>
    <property type="project" value="TreeGrafter"/>
</dbReference>
<dbReference type="GO" id="GO:0008270">
    <property type="term" value="F:zinc ion binding"/>
    <property type="evidence" value="ECO:0007669"/>
    <property type="project" value="UniProtKB-KW"/>
</dbReference>
<dbReference type="Gene3D" id="3.30.160.60">
    <property type="entry name" value="Classic Zinc Finger"/>
    <property type="match status" value="11"/>
</dbReference>
<dbReference type="FunFam" id="3.30.160.60:FF:001326">
    <property type="entry name" value="Zinc finger protein 432"/>
    <property type="match status" value="1"/>
</dbReference>
<sequence length="664" mass="74460">MTKDINVVTESILKLTLEIIYLLTGEVYKIVRKQVAHSSSSTLGPGRVSPGQSSWHERNEKILEISDKIIQLLIGEVPLQCDDVMVSFSIKRDCIEGHPEVRGGLSVENYNPLSSLASISEGFHAEVGSSAFQDENEHGTSSNQRNGYRVGCQKKKSKRPVKNQRNKWSLSEAARHPTFKHGQKDNLSACVSKESSPCDGEGAESDMHATEEPVSGEAQNIPKSDTCTQTEKTPNPVKTETALLEEHHLETSNPHSEDTESLYVHIKEESFLPEEENLDVDECLLPRHTNLAGRLLADYVEAQLSSCDNDSPVNNSVFAPTEHVKQEDMLYTDTECKKRDRTRRKTVKQKNANLGVCDAEMYVCSECQECFTSSLDLAIHQKVHKGTKLTCFDCGKHFSCRARLVRHSRVHTGTKLFSCETCRKGFTDKSSLVTHQRSHMGDKPFSCSMCGKSFTTQSDLVRHQRIHTGEKPFSCPECGKSFTQSSHLVRHQRRHTGERKYTCLVCRITFPDKPSHVAHEKIHMEEAAFSCSDCRKGFSSKTSFLAHRKTHEADSLFPCSTCGKCFTTKSELANHKHTHSAQTPLICSECGKCFSSRSSYFTHQMTHTGEKPFNCSVCDKCFGTQSDLVRHQRTHTGEKPFSCTVCGKCFTQSSHLSRHQKSHT</sequence>
<dbReference type="Pfam" id="PF13465">
    <property type="entry name" value="zf-H2C2_2"/>
    <property type="match status" value="1"/>
</dbReference>
<feature type="domain" description="C2H2-type" evidence="13">
    <location>
        <begin position="475"/>
        <end position="495"/>
    </location>
</feature>
<feature type="domain" description="C2H2-type" evidence="13">
    <location>
        <begin position="615"/>
        <end position="635"/>
    </location>
</feature>
<accession>A0A8C5PZ88</accession>
<feature type="domain" description="C2H2-type" evidence="13">
    <location>
        <begin position="587"/>
        <end position="607"/>
    </location>
</feature>
<evidence type="ECO:0000256" key="4">
    <source>
        <dbReference type="ARBA" id="ARBA00022723"/>
    </source>
</evidence>
<dbReference type="InterPro" id="IPR013087">
    <property type="entry name" value="Znf_C2H2_type"/>
</dbReference>
<evidence type="ECO:0000256" key="11">
    <source>
        <dbReference type="ARBA" id="ARBA00023242"/>
    </source>
</evidence>
<dbReference type="FunFam" id="3.30.160.60:FF:001465">
    <property type="entry name" value="Zinc finger protein 560"/>
    <property type="match status" value="1"/>
</dbReference>
<dbReference type="FunFam" id="3.30.160.60:FF:002343">
    <property type="entry name" value="Zinc finger protein 33A"/>
    <property type="match status" value="2"/>
</dbReference>
<keyword evidence="15" id="KW-1185">Reference proteome</keyword>